<dbReference type="AlphaFoldDB" id="A0A0H3X0B0"/>
<reference evidence="2" key="1">
    <citation type="submission" date="2016-06" db="EMBL/GenBank/DDBJ databases">
        <title>Complete Genome Sequence of Pandoraea faecigallinarum DSM-23572.</title>
        <authorList>
            <person name="Yong D."/>
            <person name="Ee R."/>
            <person name="Lim Y.-L."/>
            <person name="Yin W.-F."/>
            <person name="Chan K.-G."/>
        </authorList>
    </citation>
    <scope>NUCLEOTIDE SEQUENCE</scope>
    <source>
        <strain evidence="2">DSM 23572</strain>
        <plasmid evidence="2">pPF72-1</plasmid>
    </source>
</reference>
<evidence type="ECO:0000313" key="3">
    <source>
        <dbReference type="Proteomes" id="UP000035651"/>
    </source>
</evidence>
<feature type="compositionally biased region" description="Polar residues" evidence="1">
    <location>
        <begin position="125"/>
        <end position="138"/>
    </location>
</feature>
<protein>
    <submittedName>
        <fullName evidence="2">Uncharacterized protein</fullName>
    </submittedName>
</protein>
<dbReference type="Proteomes" id="UP000035651">
    <property type="component" value="Plasmid pPF72-1"/>
</dbReference>
<dbReference type="RefSeq" id="WP_047909360.1">
    <property type="nucleotide sequence ID" value="NZ_CP011808.2"/>
</dbReference>
<evidence type="ECO:0000256" key="1">
    <source>
        <dbReference type="SAM" id="MobiDB-lite"/>
    </source>
</evidence>
<dbReference type="EMBL" id="CP011808">
    <property type="protein sequence ID" value="AKM33402.1"/>
    <property type="molecule type" value="Genomic_DNA"/>
</dbReference>
<name>A0A0H3X0B0_9BURK</name>
<dbReference type="PATRIC" id="fig|656179.3.peg.5338"/>
<keyword evidence="3" id="KW-1185">Reference proteome</keyword>
<proteinExistence type="predicted"/>
<accession>A0A0H3X0B0</accession>
<organism evidence="2 3">
    <name type="scientific">Pandoraea faecigallinarum</name>
    <dbReference type="NCBI Taxonomy" id="656179"/>
    <lineage>
        <taxon>Bacteria</taxon>
        <taxon>Pseudomonadati</taxon>
        <taxon>Pseudomonadota</taxon>
        <taxon>Betaproteobacteria</taxon>
        <taxon>Burkholderiales</taxon>
        <taxon>Burkholderiaceae</taxon>
        <taxon>Pandoraea</taxon>
    </lineage>
</organism>
<feature type="region of interest" description="Disordered" evidence="1">
    <location>
        <begin position="118"/>
        <end position="157"/>
    </location>
</feature>
<evidence type="ECO:0000313" key="2">
    <source>
        <dbReference type="EMBL" id="AKM33402.1"/>
    </source>
</evidence>
<geneLocation type="plasmid" evidence="2 3">
    <name>pPF72-1</name>
</geneLocation>
<sequence>MGLARSALDRVFSRRRVKARKRVARQARFSVLPQTRQGGRPVIELGEANGERVRWILTRDGLGRATHSGCGPLTPQTLGHCGRRQKNDARAHSCPRALVELTKFSRFEPANLSTRHRSMKAVTGASPNDTASALNDTANAGRCPAPEHPRGFVNRSA</sequence>
<gene>
    <name evidence="2" type="ORF">AB870_24805</name>
</gene>
<keyword evidence="2" id="KW-0614">Plasmid</keyword>
<dbReference type="KEGG" id="pfg:AB870_24805"/>